<dbReference type="Gene3D" id="3.40.50.300">
    <property type="entry name" value="P-loop containing nucleotide triphosphate hydrolases"/>
    <property type="match status" value="1"/>
</dbReference>
<dbReference type="PANTHER" id="PTHR47691">
    <property type="entry name" value="REGULATOR-RELATED"/>
    <property type="match status" value="1"/>
</dbReference>
<dbReference type="EMBL" id="JAGSOG010000467">
    <property type="protein sequence ID" value="MBR7839503.1"/>
    <property type="molecule type" value="Genomic_DNA"/>
</dbReference>
<dbReference type="Pfam" id="PF13424">
    <property type="entry name" value="TPR_12"/>
    <property type="match status" value="1"/>
</dbReference>
<protein>
    <submittedName>
        <fullName evidence="2">Tetratricopeptide repeat protein</fullName>
    </submittedName>
</protein>
<evidence type="ECO:0000256" key="1">
    <source>
        <dbReference type="SAM" id="MobiDB-lite"/>
    </source>
</evidence>
<organism evidence="2 3">
    <name type="scientific">Actinospica durhamensis</name>
    <dbReference type="NCBI Taxonomy" id="1508375"/>
    <lineage>
        <taxon>Bacteria</taxon>
        <taxon>Bacillati</taxon>
        <taxon>Actinomycetota</taxon>
        <taxon>Actinomycetes</taxon>
        <taxon>Catenulisporales</taxon>
        <taxon>Actinospicaceae</taxon>
        <taxon>Actinospica</taxon>
    </lineage>
</organism>
<dbReference type="SUPFAM" id="SSF52540">
    <property type="entry name" value="P-loop containing nucleoside triphosphate hydrolases"/>
    <property type="match status" value="1"/>
</dbReference>
<evidence type="ECO:0000313" key="2">
    <source>
        <dbReference type="EMBL" id="MBR7839503.1"/>
    </source>
</evidence>
<dbReference type="SUPFAM" id="SSF48452">
    <property type="entry name" value="TPR-like"/>
    <property type="match status" value="1"/>
</dbReference>
<dbReference type="InterPro" id="IPR011990">
    <property type="entry name" value="TPR-like_helical_dom_sf"/>
</dbReference>
<reference evidence="2" key="1">
    <citation type="submission" date="2021-04" db="EMBL/GenBank/DDBJ databases">
        <title>Genome based classification of Actinospica acidithermotolerans sp. nov., an actinobacterium isolated from an Indonesian hot spring.</title>
        <authorList>
            <person name="Kusuma A.B."/>
            <person name="Putra K.E."/>
            <person name="Nafisah S."/>
            <person name="Loh J."/>
            <person name="Nouioui I."/>
            <person name="Goodfellow M."/>
        </authorList>
    </citation>
    <scope>NUCLEOTIDE SEQUENCE</scope>
    <source>
        <strain evidence="2">CSCA 57</strain>
    </source>
</reference>
<feature type="compositionally biased region" description="Gly residues" evidence="1">
    <location>
        <begin position="10"/>
        <end position="26"/>
    </location>
</feature>
<accession>A0A941IVJ8</accession>
<name>A0A941IVJ8_9ACTN</name>
<dbReference type="Gene3D" id="1.25.40.10">
    <property type="entry name" value="Tetratricopeptide repeat domain"/>
    <property type="match status" value="1"/>
</dbReference>
<sequence>MSESAPVSGEPGGGPVWEPGAGGAAGPGERSVVVHGPNHAPITTGDHSPINVTTIGPLAPIARVPPAPGPVGVPGHIPLFVGREDVLAGLASALRAGPGLAVQVVHGLGGIGKSALAARYALAHAGEHTQAVWINAEDPAGIEVGLARFALALEPQLGTMLSTEALAQRATGWLAAHSGWLLVLDNVASAGDLSPLLAAVSTGSGRFLVTSRTALGWNRIGAAAVRLGVLEPREALKLLAATIGTTPHALHGGAQLCAELGFLPLAIVQAGAYIVQNQGGSEPDVRGYQRLLAEYPAELYASGDEATDSDRTIARVWRVTLDRLADTPLSGRVLRVLAWYGPDAIPLDLLGTLAAEPALGQAVGRLAAYNMITRSPRDPTDSGGGPGLAVHRLVQAVTRTPDPTDPHRTRGAIDQARDLAAALLYAAAPRDSSRDPGAWPAYQRLMPHIDAYCAHAAPETDTPDTSHVLNEAGLFLQGQGSVARAIEHLDRAYGGYRRVLGEDHPATLIACGNLAIVYRMVGDLGRAIPLLEQALWGAPKILDTGPPIGLCLD</sequence>
<dbReference type="PANTHER" id="PTHR47691:SF3">
    <property type="entry name" value="HTH-TYPE TRANSCRIPTIONAL REGULATOR RV0890C-RELATED"/>
    <property type="match status" value="1"/>
</dbReference>
<feature type="region of interest" description="Disordered" evidence="1">
    <location>
        <begin position="1"/>
        <end position="31"/>
    </location>
</feature>
<gene>
    <name evidence="2" type="ORF">KDL01_39975</name>
</gene>
<comment type="caution">
    <text evidence="2">The sequence shown here is derived from an EMBL/GenBank/DDBJ whole genome shotgun (WGS) entry which is preliminary data.</text>
</comment>
<dbReference type="InterPro" id="IPR027417">
    <property type="entry name" value="P-loop_NTPase"/>
</dbReference>
<dbReference type="AlphaFoldDB" id="A0A941IVJ8"/>
<proteinExistence type="predicted"/>
<dbReference type="Proteomes" id="UP000675781">
    <property type="component" value="Unassembled WGS sequence"/>
</dbReference>
<evidence type="ECO:0000313" key="3">
    <source>
        <dbReference type="Proteomes" id="UP000675781"/>
    </source>
</evidence>
<dbReference type="RefSeq" id="WP_212533934.1">
    <property type="nucleotide sequence ID" value="NZ_JAGSOG010000467.1"/>
</dbReference>
<keyword evidence="3" id="KW-1185">Reference proteome</keyword>